<evidence type="ECO:0000256" key="5">
    <source>
        <dbReference type="ARBA" id="ARBA00022705"/>
    </source>
</evidence>
<feature type="binding site" evidence="14">
    <location>
        <position position="428"/>
    </location>
    <ligand>
        <name>Zn(2+)</name>
        <dbReference type="ChEBI" id="CHEBI:29105"/>
    </ligand>
</feature>
<dbReference type="Proteomes" id="UP000316238">
    <property type="component" value="Unassembled WGS sequence"/>
</dbReference>
<dbReference type="GO" id="GO:0005829">
    <property type="term" value="C:cytosol"/>
    <property type="evidence" value="ECO:0007669"/>
    <property type="project" value="TreeGrafter"/>
</dbReference>
<dbReference type="Pfam" id="PF01653">
    <property type="entry name" value="DNA_ligase_aden"/>
    <property type="match status" value="1"/>
</dbReference>
<evidence type="ECO:0000256" key="2">
    <source>
        <dbReference type="ARBA" id="ARBA00012722"/>
    </source>
</evidence>
<dbReference type="AlphaFoldDB" id="A0A521G2J5"/>
<feature type="binding site" evidence="14">
    <location>
        <position position="138"/>
    </location>
    <ligand>
        <name>NAD(+)</name>
        <dbReference type="ChEBI" id="CHEBI:57540"/>
    </ligand>
</feature>
<dbReference type="CDD" id="cd17748">
    <property type="entry name" value="BRCT_DNA_ligase_like"/>
    <property type="match status" value="1"/>
</dbReference>
<dbReference type="InterPro" id="IPR012340">
    <property type="entry name" value="NA-bd_OB-fold"/>
</dbReference>
<name>A0A521G2J5_9BACT</name>
<dbReference type="Gene3D" id="2.40.50.140">
    <property type="entry name" value="Nucleic acid-binding proteins"/>
    <property type="match status" value="1"/>
</dbReference>
<feature type="active site" description="N6-AMP-lysine intermediate" evidence="14">
    <location>
        <position position="117"/>
    </location>
</feature>
<dbReference type="Gene3D" id="1.10.287.610">
    <property type="entry name" value="Helix hairpin bin"/>
    <property type="match status" value="1"/>
</dbReference>
<evidence type="ECO:0000313" key="18">
    <source>
        <dbReference type="Proteomes" id="UP000316238"/>
    </source>
</evidence>
<dbReference type="HAMAP" id="MF_01588">
    <property type="entry name" value="DNA_ligase_A"/>
    <property type="match status" value="1"/>
</dbReference>
<reference evidence="17" key="1">
    <citation type="submission" date="2017-07" db="EMBL/GenBank/DDBJ databases">
        <title>The cable genome - Insights into the physiology and evolution of filamentous bacteria capable of sulfide oxidation via long distance electron transfer.</title>
        <authorList>
            <person name="Thorup C."/>
            <person name="Bjerg J.T."/>
            <person name="Schreiber L."/>
            <person name="Nielsen L.P."/>
            <person name="Kjeldsen K.U."/>
            <person name="Boesen T."/>
            <person name="Boggild A."/>
            <person name="Meysman F."/>
            <person name="Geelhoed J."/>
            <person name="Schramm A."/>
        </authorList>
    </citation>
    <scope>NUCLEOTIDE SEQUENCE [LARGE SCALE GENOMIC DNA]</scope>
    <source>
        <strain evidence="17">GS</strain>
    </source>
</reference>
<evidence type="ECO:0000256" key="15">
    <source>
        <dbReference type="RuleBase" id="RU000618"/>
    </source>
</evidence>
<dbReference type="SUPFAM" id="SSF52113">
    <property type="entry name" value="BRCT domain"/>
    <property type="match status" value="1"/>
</dbReference>
<dbReference type="PANTHER" id="PTHR23389:SF9">
    <property type="entry name" value="DNA LIGASE"/>
    <property type="match status" value="1"/>
</dbReference>
<evidence type="ECO:0000256" key="10">
    <source>
        <dbReference type="ARBA" id="ARBA00023027"/>
    </source>
</evidence>
<dbReference type="SMART" id="SM00292">
    <property type="entry name" value="BRCT"/>
    <property type="match status" value="1"/>
</dbReference>
<dbReference type="InterPro" id="IPR033136">
    <property type="entry name" value="DNA_ligase_CS"/>
</dbReference>
<dbReference type="GO" id="GO:0003911">
    <property type="term" value="F:DNA ligase (NAD+) activity"/>
    <property type="evidence" value="ECO:0007669"/>
    <property type="project" value="UniProtKB-UniRule"/>
</dbReference>
<evidence type="ECO:0000256" key="3">
    <source>
        <dbReference type="ARBA" id="ARBA00013308"/>
    </source>
</evidence>
<dbReference type="PROSITE" id="PS01055">
    <property type="entry name" value="DNA_LIGASE_N1"/>
    <property type="match status" value="1"/>
</dbReference>
<dbReference type="PROSITE" id="PS50172">
    <property type="entry name" value="BRCT"/>
    <property type="match status" value="1"/>
</dbReference>
<keyword evidence="14" id="KW-0464">Manganese</keyword>
<dbReference type="SMART" id="SM00278">
    <property type="entry name" value="HhH1"/>
    <property type="match status" value="4"/>
</dbReference>
<dbReference type="NCBIfam" id="TIGR00575">
    <property type="entry name" value="dnlj"/>
    <property type="match status" value="1"/>
</dbReference>
<dbReference type="Gene3D" id="1.10.150.20">
    <property type="entry name" value="5' to 3' exonuclease, C-terminal subdomain"/>
    <property type="match status" value="2"/>
</dbReference>
<keyword evidence="11 14" id="KW-0234">DNA repair</keyword>
<comment type="function">
    <text evidence="1 14">DNA ligase that catalyzes the formation of phosphodiester linkages between 5'-phosphoryl and 3'-hydroxyl groups in double-stranded DNA using NAD as a coenzyme and as the energy source for the reaction. It is essential for DNA replication and repair of damaged DNA.</text>
</comment>
<evidence type="ECO:0000256" key="8">
    <source>
        <dbReference type="ARBA" id="ARBA00022833"/>
    </source>
</evidence>
<evidence type="ECO:0000256" key="7">
    <source>
        <dbReference type="ARBA" id="ARBA00022763"/>
    </source>
</evidence>
<dbReference type="Pfam" id="PF03120">
    <property type="entry name" value="OB_DNA_ligase"/>
    <property type="match status" value="1"/>
</dbReference>
<dbReference type="EMBL" id="NQJD01000009">
    <property type="protein sequence ID" value="TAA75255.1"/>
    <property type="molecule type" value="Genomic_DNA"/>
</dbReference>
<dbReference type="GO" id="GO:0046872">
    <property type="term" value="F:metal ion binding"/>
    <property type="evidence" value="ECO:0007669"/>
    <property type="project" value="UniProtKB-KW"/>
</dbReference>
<dbReference type="InterPro" id="IPR013840">
    <property type="entry name" value="DNAligase_N"/>
</dbReference>
<keyword evidence="6 14" id="KW-0479">Metal-binding</keyword>
<keyword evidence="5 14" id="KW-0235">DNA replication</keyword>
<feature type="binding site" evidence="14">
    <location>
        <begin position="34"/>
        <end position="38"/>
    </location>
    <ligand>
        <name>NAD(+)</name>
        <dbReference type="ChEBI" id="CHEBI:57540"/>
    </ligand>
</feature>
<dbReference type="SUPFAM" id="SSF50249">
    <property type="entry name" value="Nucleic acid-binding proteins"/>
    <property type="match status" value="1"/>
</dbReference>
<dbReference type="InterPro" id="IPR001357">
    <property type="entry name" value="BRCT_dom"/>
</dbReference>
<feature type="binding site" evidence="14">
    <location>
        <position position="315"/>
    </location>
    <ligand>
        <name>NAD(+)</name>
        <dbReference type="ChEBI" id="CHEBI:57540"/>
    </ligand>
</feature>
<dbReference type="FunFam" id="1.10.287.610:FF:000002">
    <property type="entry name" value="DNA ligase"/>
    <property type="match status" value="1"/>
</dbReference>
<gene>
    <name evidence="14" type="primary">ligA</name>
    <name evidence="17" type="ORF">CDV28_10968</name>
</gene>
<dbReference type="Pfam" id="PF14520">
    <property type="entry name" value="HHH_5"/>
    <property type="match status" value="1"/>
</dbReference>
<evidence type="ECO:0000256" key="4">
    <source>
        <dbReference type="ARBA" id="ARBA00022598"/>
    </source>
</evidence>
<dbReference type="Pfam" id="PF22745">
    <property type="entry name" value="Nlig-Ia"/>
    <property type="match status" value="1"/>
</dbReference>
<feature type="binding site" evidence="14">
    <location>
        <position position="409"/>
    </location>
    <ligand>
        <name>Zn(2+)</name>
        <dbReference type="ChEBI" id="CHEBI:29105"/>
    </ligand>
</feature>
<feature type="domain" description="BRCT" evidence="16">
    <location>
        <begin position="591"/>
        <end position="668"/>
    </location>
</feature>
<dbReference type="EC" id="6.5.1.2" evidence="2 14"/>
<protein>
    <recommendedName>
        <fullName evidence="3 14">DNA ligase</fullName>
        <ecNumber evidence="2 14">6.5.1.2</ecNumber>
    </recommendedName>
    <alternativeName>
        <fullName evidence="14">Polydeoxyribonucleotide synthase [NAD(+)]</fullName>
    </alternativeName>
</protein>
<feature type="binding site" evidence="14">
    <location>
        <position position="177"/>
    </location>
    <ligand>
        <name>NAD(+)</name>
        <dbReference type="ChEBI" id="CHEBI:57540"/>
    </ligand>
</feature>
<evidence type="ECO:0000256" key="9">
    <source>
        <dbReference type="ARBA" id="ARBA00022842"/>
    </source>
</evidence>
<dbReference type="Pfam" id="PF12826">
    <property type="entry name" value="HHH_2"/>
    <property type="match status" value="1"/>
</dbReference>
<accession>A0A521G2J5</accession>
<dbReference type="FunFam" id="1.10.150.20:FF:000006">
    <property type="entry name" value="DNA ligase"/>
    <property type="match status" value="1"/>
</dbReference>
<dbReference type="InterPro" id="IPR018239">
    <property type="entry name" value="DNA_ligase_AS"/>
</dbReference>
<dbReference type="GO" id="GO:0003677">
    <property type="term" value="F:DNA binding"/>
    <property type="evidence" value="ECO:0007669"/>
    <property type="project" value="InterPro"/>
</dbReference>
<evidence type="ECO:0000256" key="14">
    <source>
        <dbReference type="HAMAP-Rule" id="MF_01588"/>
    </source>
</evidence>
<evidence type="ECO:0000256" key="6">
    <source>
        <dbReference type="ARBA" id="ARBA00022723"/>
    </source>
</evidence>
<dbReference type="InterPro" id="IPR013839">
    <property type="entry name" value="DNAligase_adenylation"/>
</dbReference>
<dbReference type="SUPFAM" id="SSF47781">
    <property type="entry name" value="RuvA domain 2-like"/>
    <property type="match status" value="1"/>
</dbReference>
<evidence type="ECO:0000256" key="1">
    <source>
        <dbReference type="ARBA" id="ARBA00004067"/>
    </source>
</evidence>
<evidence type="ECO:0000313" key="17">
    <source>
        <dbReference type="EMBL" id="TAA75255.1"/>
    </source>
</evidence>
<dbReference type="Gene3D" id="3.30.470.30">
    <property type="entry name" value="DNA ligase/mRNA capping enzyme"/>
    <property type="match status" value="1"/>
</dbReference>
<dbReference type="NCBIfam" id="NF005932">
    <property type="entry name" value="PRK07956.1"/>
    <property type="match status" value="1"/>
</dbReference>
<dbReference type="InterPro" id="IPR041663">
    <property type="entry name" value="DisA/LigA_HHH"/>
</dbReference>
<sequence length="668" mass="73192">MTQPQAESRLTNLRVQLQEHAHRYYVLDDPLISDAEYDRLFRELLEIEERFPALMTADSPSQRVGGEPLAAFTEAVHVVPMLSLDNIFAAEELEGFEERIRRRLNSSEQLTWTAEPKMDGLAVELIYEHGLFVEGSTRGNGLVGENITANLRTVRNIPLRLLASDKNLPARLAVRGEVFLPRRDFAALNQQRAEQGEPLFANPRNAAAGSLRQLDPKATAARPLSFFVYGVADAVPCQTMAELFPWLQQLGLPVNPLIKFCRSLAEAEEHYRHLQQLRHELDYEIDGMVIKVASFALQERIGSTTRAPRWAVAWKFPALEAEAVMSGVEYQVGRTGAITPVAVLEPVSIGGAVVRRAALHNQDEIQRKGLRIGDTVLVRRAGDVIPEVVRPLIEHRSGNELAIVFPTDCPACGSALYKPDSEAVTRCCNPRCSAQQLQRIIWFAGKAGLDIEGLGPKNVEKLVAAKLLQDIPDIFCLNQAQLAQLDGWGDKSAERLLAAVKKAKQTTLARLLAALGIRHVGETTAELLANHFGDLAALMRTTTEKLLTVDGIGGQTAAALVEYFANNGNRELIARLIELGLSIPAAERKPLHGGPLHGMIFLFTGTLSNLSRTEAAERVQQLGGEAASGISKKVTHLVAGEKAGSKLKKAAEIGIVILNEQQFLRLIG</sequence>
<dbReference type="PROSITE" id="PS01056">
    <property type="entry name" value="DNA_LIGASE_N2"/>
    <property type="match status" value="1"/>
</dbReference>
<evidence type="ECO:0000259" key="16">
    <source>
        <dbReference type="PROSITE" id="PS50172"/>
    </source>
</evidence>
<dbReference type="InterPro" id="IPR036420">
    <property type="entry name" value="BRCT_dom_sf"/>
</dbReference>
<dbReference type="CDD" id="cd00114">
    <property type="entry name" value="LIGANc"/>
    <property type="match status" value="1"/>
</dbReference>
<feature type="binding site" evidence="14">
    <location>
        <position position="115"/>
    </location>
    <ligand>
        <name>NAD(+)</name>
        <dbReference type="ChEBI" id="CHEBI:57540"/>
    </ligand>
</feature>
<feature type="binding site" evidence="14">
    <location>
        <position position="432"/>
    </location>
    <ligand>
        <name>Zn(2+)</name>
        <dbReference type="ChEBI" id="CHEBI:29105"/>
    </ligand>
</feature>
<evidence type="ECO:0000256" key="13">
    <source>
        <dbReference type="ARBA" id="ARBA00060881"/>
    </source>
</evidence>
<feature type="binding site" evidence="14">
    <location>
        <begin position="83"/>
        <end position="84"/>
    </location>
    <ligand>
        <name>NAD(+)</name>
        <dbReference type="ChEBI" id="CHEBI:57540"/>
    </ligand>
</feature>
<dbReference type="Pfam" id="PF00533">
    <property type="entry name" value="BRCT"/>
    <property type="match status" value="1"/>
</dbReference>
<dbReference type="FunFam" id="3.30.470.30:FF:000001">
    <property type="entry name" value="DNA ligase"/>
    <property type="match status" value="1"/>
</dbReference>
<comment type="cofactor">
    <cofactor evidence="14">
        <name>Mg(2+)</name>
        <dbReference type="ChEBI" id="CHEBI:18420"/>
    </cofactor>
    <cofactor evidence="14">
        <name>Mn(2+)</name>
        <dbReference type="ChEBI" id="CHEBI:29035"/>
    </cofactor>
</comment>
<dbReference type="GO" id="GO:0006260">
    <property type="term" value="P:DNA replication"/>
    <property type="evidence" value="ECO:0007669"/>
    <property type="project" value="UniProtKB-KW"/>
</dbReference>
<dbReference type="Gene3D" id="3.40.50.10190">
    <property type="entry name" value="BRCT domain"/>
    <property type="match status" value="1"/>
</dbReference>
<dbReference type="PIRSF" id="PIRSF001604">
    <property type="entry name" value="LigA"/>
    <property type="match status" value="1"/>
</dbReference>
<feature type="binding site" evidence="14">
    <location>
        <position position="412"/>
    </location>
    <ligand>
        <name>Zn(2+)</name>
        <dbReference type="ChEBI" id="CHEBI:29105"/>
    </ligand>
</feature>
<feature type="binding site" evidence="14">
    <location>
        <position position="291"/>
    </location>
    <ligand>
        <name>NAD(+)</name>
        <dbReference type="ChEBI" id="CHEBI:57540"/>
    </ligand>
</feature>
<dbReference type="Gene3D" id="6.20.10.30">
    <property type="match status" value="1"/>
</dbReference>
<keyword evidence="9 14" id="KW-0460">Magnesium</keyword>
<keyword evidence="10 14" id="KW-0520">NAD</keyword>
<keyword evidence="4 14" id="KW-0436">Ligase</keyword>
<comment type="catalytic activity">
    <reaction evidence="12 14 15">
        <text>NAD(+) + (deoxyribonucleotide)n-3'-hydroxyl + 5'-phospho-(deoxyribonucleotide)m = (deoxyribonucleotide)n+m + AMP + beta-nicotinamide D-nucleotide.</text>
        <dbReference type="EC" id="6.5.1.2"/>
    </reaction>
</comment>
<dbReference type="FunFam" id="2.40.50.140:FF:000012">
    <property type="entry name" value="DNA ligase"/>
    <property type="match status" value="1"/>
</dbReference>
<keyword evidence="7 14" id="KW-0227">DNA damage</keyword>
<dbReference type="SUPFAM" id="SSF56091">
    <property type="entry name" value="DNA ligase/mRNA capping enzyme, catalytic domain"/>
    <property type="match status" value="1"/>
</dbReference>
<dbReference type="GO" id="GO:0006281">
    <property type="term" value="P:DNA repair"/>
    <property type="evidence" value="ECO:0007669"/>
    <property type="project" value="UniProtKB-KW"/>
</dbReference>
<comment type="similarity">
    <text evidence="13 14">Belongs to the NAD-dependent DNA ligase family. LigA subfamily.</text>
</comment>
<evidence type="ECO:0000256" key="11">
    <source>
        <dbReference type="ARBA" id="ARBA00023204"/>
    </source>
</evidence>
<proteinExistence type="inferred from homology"/>
<dbReference type="SMART" id="SM00532">
    <property type="entry name" value="LIGANc"/>
    <property type="match status" value="1"/>
</dbReference>
<dbReference type="InterPro" id="IPR004150">
    <property type="entry name" value="NAD_DNA_ligase_OB"/>
</dbReference>
<comment type="caution">
    <text evidence="17">The sequence shown here is derived from an EMBL/GenBank/DDBJ whole genome shotgun (WGS) entry which is preliminary data.</text>
</comment>
<evidence type="ECO:0000256" key="12">
    <source>
        <dbReference type="ARBA" id="ARBA00034005"/>
    </source>
</evidence>
<dbReference type="InterPro" id="IPR003583">
    <property type="entry name" value="Hlx-hairpin-Hlx_DNA-bd_motif"/>
</dbReference>
<keyword evidence="8 14" id="KW-0862">Zinc</keyword>
<dbReference type="InterPro" id="IPR001679">
    <property type="entry name" value="DNA_ligase"/>
</dbReference>
<organism evidence="17 18">
    <name type="scientific">Candidatus Electronema aureum</name>
    <dbReference type="NCBI Taxonomy" id="2005002"/>
    <lineage>
        <taxon>Bacteria</taxon>
        <taxon>Pseudomonadati</taxon>
        <taxon>Thermodesulfobacteriota</taxon>
        <taxon>Desulfobulbia</taxon>
        <taxon>Desulfobulbales</taxon>
        <taxon>Desulfobulbaceae</taxon>
        <taxon>Candidatus Electronema</taxon>
    </lineage>
</organism>
<dbReference type="InterPro" id="IPR010994">
    <property type="entry name" value="RuvA_2-like"/>
</dbReference>
<keyword evidence="18" id="KW-1185">Reference proteome</keyword>
<dbReference type="PANTHER" id="PTHR23389">
    <property type="entry name" value="CHROMOSOME TRANSMISSION FIDELITY FACTOR 18"/>
    <property type="match status" value="1"/>
</dbReference>